<dbReference type="SUPFAM" id="SSF46966">
    <property type="entry name" value="Spectrin repeat"/>
    <property type="match status" value="3"/>
</dbReference>
<keyword evidence="7" id="KW-1185">Reference proteome</keyword>
<organism evidence="6 7">
    <name type="scientific">Scyliorhinus torazame</name>
    <name type="common">Cloudy catshark</name>
    <name type="synonym">Catulus torazame</name>
    <dbReference type="NCBI Taxonomy" id="75743"/>
    <lineage>
        <taxon>Eukaryota</taxon>
        <taxon>Metazoa</taxon>
        <taxon>Chordata</taxon>
        <taxon>Craniata</taxon>
        <taxon>Vertebrata</taxon>
        <taxon>Chondrichthyes</taxon>
        <taxon>Elasmobranchii</taxon>
        <taxon>Galeomorphii</taxon>
        <taxon>Galeoidea</taxon>
        <taxon>Carcharhiniformes</taxon>
        <taxon>Scyliorhinidae</taxon>
        <taxon>Scyliorhinus</taxon>
    </lineage>
</organism>
<gene>
    <name evidence="6" type="ORF">scyTo_0021841</name>
</gene>
<name>A0A401Q7V5_SCYTO</name>
<dbReference type="GO" id="GO:0031965">
    <property type="term" value="C:nuclear membrane"/>
    <property type="evidence" value="ECO:0007669"/>
    <property type="project" value="UniProtKB-SubCell"/>
</dbReference>
<dbReference type="CDD" id="cd00176">
    <property type="entry name" value="SPEC"/>
    <property type="match status" value="1"/>
</dbReference>
<dbReference type="Gene3D" id="1.20.58.60">
    <property type="match status" value="3"/>
</dbReference>
<dbReference type="InterPro" id="IPR002017">
    <property type="entry name" value="Spectrin_repeat"/>
</dbReference>
<evidence type="ECO:0000256" key="3">
    <source>
        <dbReference type="ARBA" id="ARBA00022737"/>
    </source>
</evidence>
<reference evidence="6 7" key="1">
    <citation type="journal article" date="2018" name="Nat. Ecol. Evol.">
        <title>Shark genomes provide insights into elasmobranch evolution and the origin of vertebrates.</title>
        <authorList>
            <person name="Hara Y"/>
            <person name="Yamaguchi K"/>
            <person name="Onimaru K"/>
            <person name="Kadota M"/>
            <person name="Koyanagi M"/>
            <person name="Keeley SD"/>
            <person name="Tatsumi K"/>
            <person name="Tanaka K"/>
            <person name="Motone F"/>
            <person name="Kageyama Y"/>
            <person name="Nozu R"/>
            <person name="Adachi N"/>
            <person name="Nishimura O"/>
            <person name="Nakagawa R"/>
            <person name="Tanegashima C"/>
            <person name="Kiyatake I"/>
            <person name="Matsumoto R"/>
            <person name="Murakumo K"/>
            <person name="Nishida K"/>
            <person name="Terakita A"/>
            <person name="Kuratani S"/>
            <person name="Sato K"/>
            <person name="Hyodo S Kuraku.S."/>
        </authorList>
    </citation>
    <scope>NUCLEOTIDE SEQUENCE [LARGE SCALE GENOMIC DNA]</scope>
</reference>
<dbReference type="Pfam" id="PF00435">
    <property type="entry name" value="Spectrin"/>
    <property type="match status" value="1"/>
</dbReference>
<keyword evidence="5" id="KW-0539">Nucleus</keyword>
<comment type="subcellular location">
    <subcellularLocation>
        <location evidence="1">Nucleus membrane</location>
    </subcellularLocation>
</comment>
<sequence>GILSRASVGREKLEAAVAEGDKLVPHLPKPSAAQVQQLLANSQEEWQSFLRQCQQNRKTLTDYAEELTSFQSQHTKLSLWLHQAEQRMATESIGESKKNVPVMQVEVERMEDFYEEIQGQRDSFDSLCQKAQTLNELGDGDGGVTRLASQLLSQHQQLAKTVREKLRAGQLGLQEHQAFEETLQSTWSWLRVVQSKLGTIDSTVGSKTALEKQLLQIQEILLMKGEGEVKLNMTIGKGEQSLKSSNQEAGKAVHNQLQALREAWAEVDKVKKLEDMVQDHQQYNTAVQELTNWMTSAKEELHRWSDLSGDSTALQRKLKKVMELIASRRNGRERLNRVEALAGEVRQHTAANGCKAIGRELDALRTDWQQWEESTLQAQSGLENMLSQTTSSEQEFEAQAAQLDKDLQDFSATLGACSHSLSQLQDKTTDEEVVECWQKAKVCLGLM</sequence>
<evidence type="ECO:0000256" key="4">
    <source>
        <dbReference type="ARBA" id="ARBA00023136"/>
    </source>
</evidence>
<keyword evidence="2" id="KW-0597">Phosphoprotein</keyword>
<evidence type="ECO:0000313" key="6">
    <source>
        <dbReference type="EMBL" id="GCB81459.1"/>
    </source>
</evidence>
<dbReference type="EMBL" id="BFAA01020206">
    <property type="protein sequence ID" value="GCB81459.1"/>
    <property type="molecule type" value="Genomic_DNA"/>
</dbReference>
<evidence type="ECO:0008006" key="8">
    <source>
        <dbReference type="Google" id="ProtNLM"/>
    </source>
</evidence>
<feature type="non-terminal residue" evidence="6">
    <location>
        <position position="1"/>
    </location>
</feature>
<comment type="caution">
    <text evidence="6">The sequence shown here is derived from an EMBL/GenBank/DDBJ whole genome shotgun (WGS) entry which is preliminary data.</text>
</comment>
<dbReference type="AlphaFoldDB" id="A0A401Q7V5"/>
<keyword evidence="4" id="KW-0472">Membrane</keyword>
<dbReference type="STRING" id="75743.A0A401Q7V5"/>
<protein>
    <recommendedName>
        <fullName evidence="8">KASH domain-containing protein</fullName>
    </recommendedName>
</protein>
<evidence type="ECO:0000256" key="5">
    <source>
        <dbReference type="ARBA" id="ARBA00023242"/>
    </source>
</evidence>
<dbReference type="PANTHER" id="PTHR14514:SF3">
    <property type="entry name" value="NESPRIN-1"/>
    <property type="match status" value="1"/>
</dbReference>
<dbReference type="SMART" id="SM00150">
    <property type="entry name" value="SPEC"/>
    <property type="match status" value="3"/>
</dbReference>
<dbReference type="InterPro" id="IPR018159">
    <property type="entry name" value="Spectrin/alpha-actinin"/>
</dbReference>
<proteinExistence type="predicted"/>
<evidence type="ECO:0000313" key="7">
    <source>
        <dbReference type="Proteomes" id="UP000288216"/>
    </source>
</evidence>
<keyword evidence="3" id="KW-0677">Repeat</keyword>
<accession>A0A401Q7V5</accession>
<dbReference type="Proteomes" id="UP000288216">
    <property type="component" value="Unassembled WGS sequence"/>
</dbReference>
<dbReference type="PANTHER" id="PTHR14514">
    <property type="entry name" value="PKA ANCHORING PROTEIN"/>
    <property type="match status" value="1"/>
</dbReference>
<dbReference type="OrthoDB" id="18853at2759"/>
<evidence type="ECO:0000256" key="1">
    <source>
        <dbReference type="ARBA" id="ARBA00004126"/>
    </source>
</evidence>
<evidence type="ECO:0000256" key="2">
    <source>
        <dbReference type="ARBA" id="ARBA00022553"/>
    </source>
</evidence>